<evidence type="ECO:0000259" key="1">
    <source>
        <dbReference type="Pfam" id="PF03435"/>
    </source>
</evidence>
<dbReference type="EMBL" id="CADCVX010000048">
    <property type="protein sequence ID" value="CAA9484306.1"/>
    <property type="molecule type" value="Genomic_DNA"/>
</dbReference>
<protein>
    <submittedName>
        <fullName evidence="2">Saccharopine dehydrogenase</fullName>
    </submittedName>
</protein>
<dbReference type="Gene3D" id="3.40.50.720">
    <property type="entry name" value="NAD(P)-binding Rossmann-like Domain"/>
    <property type="match status" value="1"/>
</dbReference>
<dbReference type="SUPFAM" id="SSF51735">
    <property type="entry name" value="NAD(P)-binding Rossmann-fold domains"/>
    <property type="match status" value="1"/>
</dbReference>
<feature type="non-terminal residue" evidence="2">
    <location>
        <position position="264"/>
    </location>
</feature>
<dbReference type="Pfam" id="PF03435">
    <property type="entry name" value="Sacchrp_dh_NADP"/>
    <property type="match status" value="1"/>
</dbReference>
<proteinExistence type="predicted"/>
<gene>
    <name evidence="2" type="ORF">AVDCRST_MAG91-187</name>
</gene>
<sequence>MIGTGPRRDAEFDLVVFGASGFTGRLICERLVERGPEKRLRWAMAGRNEEKLAAVRKDIGAEDAGLIVANSDNPASLDAMAARTRAVIAAAGPFQLYGSAVVAACVANDTDYLDLSGEVVWMRRMIDAHAETMERGGARILFSCGFDSVPFELGVLFLQSTAYSRFGVPVPRAKGRVRRMVGRFSGGTAASGRATRATAKREPEVATLLQDPFCLTPGFEGPAQPDLDQVAFDDDLGAWTAPFVMAPINSRNIHRSHALQGHRW</sequence>
<dbReference type="InterPro" id="IPR005097">
    <property type="entry name" value="Sacchrp_dh_NADP-bd"/>
</dbReference>
<dbReference type="PANTHER" id="PTHR12286:SF5">
    <property type="entry name" value="SACCHAROPINE DEHYDROGENASE-LIKE OXIDOREDUCTASE"/>
    <property type="match status" value="1"/>
</dbReference>
<reference evidence="2" key="1">
    <citation type="submission" date="2020-02" db="EMBL/GenBank/DDBJ databases">
        <authorList>
            <person name="Meier V. D."/>
        </authorList>
    </citation>
    <scope>NUCLEOTIDE SEQUENCE</scope>
    <source>
        <strain evidence="2">AVDCRST_MAG91</strain>
    </source>
</reference>
<dbReference type="InterPro" id="IPR051276">
    <property type="entry name" value="Saccharopine_DH-like_oxidrdct"/>
</dbReference>
<name>A0A6J4RXB3_9SPHN</name>
<dbReference type="GO" id="GO:0005886">
    <property type="term" value="C:plasma membrane"/>
    <property type="evidence" value="ECO:0007669"/>
    <property type="project" value="TreeGrafter"/>
</dbReference>
<dbReference type="InterPro" id="IPR036291">
    <property type="entry name" value="NAD(P)-bd_dom_sf"/>
</dbReference>
<evidence type="ECO:0000313" key="2">
    <source>
        <dbReference type="EMBL" id="CAA9484306.1"/>
    </source>
</evidence>
<feature type="domain" description="Saccharopine dehydrogenase NADP binding" evidence="1">
    <location>
        <begin position="15"/>
        <end position="138"/>
    </location>
</feature>
<dbReference type="AlphaFoldDB" id="A0A6J4RXB3"/>
<dbReference type="GO" id="GO:0009247">
    <property type="term" value="P:glycolipid biosynthetic process"/>
    <property type="evidence" value="ECO:0007669"/>
    <property type="project" value="TreeGrafter"/>
</dbReference>
<dbReference type="PANTHER" id="PTHR12286">
    <property type="entry name" value="SACCHAROPINE DEHYDROGENASE-LIKE OXIDOREDUCTASE"/>
    <property type="match status" value="1"/>
</dbReference>
<accession>A0A6J4RXB3</accession>
<organism evidence="2">
    <name type="scientific">uncultured Sphingomonadaceae bacterium</name>
    <dbReference type="NCBI Taxonomy" id="169976"/>
    <lineage>
        <taxon>Bacteria</taxon>
        <taxon>Pseudomonadati</taxon>
        <taxon>Pseudomonadota</taxon>
        <taxon>Alphaproteobacteria</taxon>
        <taxon>Sphingomonadales</taxon>
        <taxon>Sphingomonadaceae</taxon>
        <taxon>environmental samples</taxon>
    </lineage>
</organism>